<dbReference type="EMBL" id="JAHCDA010000001">
    <property type="protein sequence ID" value="MBS7810513.1"/>
    <property type="molecule type" value="Genomic_DNA"/>
</dbReference>
<sequence length="121" mass="13563">MTGEVETYLRARAAYLKAAEKAEASGESIKKIGEALERLHTKITVINPGEERAPSTSNFYDCQIERDSWPPIDEVLHISEAYHAAHTAMSDAWKAIPPPDRDGVEAPGAVKTRRQRQRSRY</sequence>
<feature type="compositionally biased region" description="Basic residues" evidence="1">
    <location>
        <begin position="111"/>
        <end position="121"/>
    </location>
</feature>
<accession>A0ABS5QD44</accession>
<dbReference type="RefSeq" id="WP_213669126.1">
    <property type="nucleotide sequence ID" value="NZ_JAHCDA010000001.1"/>
</dbReference>
<dbReference type="Proteomes" id="UP000766336">
    <property type="component" value="Unassembled WGS sequence"/>
</dbReference>
<proteinExistence type="predicted"/>
<comment type="caution">
    <text evidence="2">The sequence shown here is derived from an EMBL/GenBank/DDBJ whole genome shotgun (WGS) entry which is preliminary data.</text>
</comment>
<gene>
    <name evidence="2" type="ORF">KHU32_06165</name>
</gene>
<keyword evidence="3" id="KW-1185">Reference proteome</keyword>
<evidence type="ECO:0000313" key="3">
    <source>
        <dbReference type="Proteomes" id="UP000766336"/>
    </source>
</evidence>
<evidence type="ECO:0000256" key="1">
    <source>
        <dbReference type="SAM" id="MobiDB-lite"/>
    </source>
</evidence>
<feature type="region of interest" description="Disordered" evidence="1">
    <location>
        <begin position="93"/>
        <end position="121"/>
    </location>
</feature>
<name>A0ABS5QD44_9PROT</name>
<protein>
    <submittedName>
        <fullName evidence="2">Uncharacterized protein</fullName>
    </submittedName>
</protein>
<organism evidence="2 3">
    <name type="scientific">Roseococcus pinisoli</name>
    <dbReference type="NCBI Taxonomy" id="2835040"/>
    <lineage>
        <taxon>Bacteria</taxon>
        <taxon>Pseudomonadati</taxon>
        <taxon>Pseudomonadota</taxon>
        <taxon>Alphaproteobacteria</taxon>
        <taxon>Acetobacterales</taxon>
        <taxon>Roseomonadaceae</taxon>
        <taxon>Roseococcus</taxon>
    </lineage>
</organism>
<evidence type="ECO:0000313" key="2">
    <source>
        <dbReference type="EMBL" id="MBS7810513.1"/>
    </source>
</evidence>
<reference evidence="2 3" key="1">
    <citation type="submission" date="2021-05" db="EMBL/GenBank/DDBJ databases">
        <title>Roseococcus sp. XZZS9, whole genome shotgun sequencing project.</title>
        <authorList>
            <person name="Zhao G."/>
            <person name="Shen L."/>
        </authorList>
    </citation>
    <scope>NUCLEOTIDE SEQUENCE [LARGE SCALE GENOMIC DNA]</scope>
    <source>
        <strain evidence="2 3">XZZS9</strain>
    </source>
</reference>